<reference evidence="5 6" key="1">
    <citation type="submission" date="2019-08" db="EMBL/GenBank/DDBJ databases">
        <title>The genome of the soybean aphid Biotype 1, its phylome, world population structure and adaptation to the North American continent.</title>
        <authorList>
            <person name="Giordano R."/>
            <person name="Donthu R.K."/>
            <person name="Hernandez A.G."/>
            <person name="Wright C.L."/>
            <person name="Zimin A.V."/>
        </authorList>
    </citation>
    <scope>NUCLEOTIDE SEQUENCE [LARGE SCALE GENOMIC DNA]</scope>
    <source>
        <tissue evidence="5">Whole aphids</tissue>
    </source>
</reference>
<keyword evidence="3" id="KW-0862">Zinc</keyword>
<evidence type="ECO:0000256" key="3">
    <source>
        <dbReference type="ARBA" id="ARBA00022833"/>
    </source>
</evidence>
<sequence length="707" mass="82587">MEVKIIKSNRGEDILEYNNHTFYFAYKTKPTNIIRWRCTHRKCSAKLFTSGENMTIVRDESVHINHDDKNLNVYKINQLCKIKARESPYEKPAKILRNVVQNSTVSNGITTKDVSDLRRNIYNTKRKILPKFPVSLNEVHIMLLTMNIKTHTVKQFILMEHLIIVRNYSPNCLHGYFNNNYVPLVLVLLPNKTKQMYANFLNILVLECQNVGLILKPITVICDFEESIHIALREVWNNVNIFGCRFHLTQSWYRKIHYLGLCKAYKNNKTSEGEWLNNIFGWAVASSSSSFTTNACESFHSKFNSEFYHPHPQIFSFIKVPTDFQTDTYIKLSSLHITPRITSQTCQRTKQIQDALDQYNSKLILRTSFIELVAYKYKKRVSIKTVKLFHLQLIAKHKILSKQIFQINIAKLILGLWISLSKSIYRNTIEKIIDFNFGANYNSHFLLPEDGANYISLFWCKLQTHFKKMVQITHVNANLTMNNNEKVHITETLEKQQECTASNIQIGTYHPHYTYVQKLEKSLIENGSFNRTNAAQQQPRVNQNLNENIENQVLAYVHLNPQDLKNKQTTPLQNRLSSTLTHNRSRKKIKFYFLVYDPLLINHILWTDERPHFYDGTLTGRRYLDFLRNDLQLLLDDLPLATHGAPAHNAQIVQEFLREKFIATHGPIKWPQGHLKNVVYADPLINIQDLKNKITHACNLLNQNQIL</sequence>
<feature type="domain" description="FLYWCH-type" evidence="4">
    <location>
        <begin position="6"/>
        <end position="60"/>
    </location>
</feature>
<dbReference type="Pfam" id="PF04500">
    <property type="entry name" value="FLYWCH"/>
    <property type="match status" value="1"/>
</dbReference>
<evidence type="ECO:0000313" key="5">
    <source>
        <dbReference type="EMBL" id="KAE9543412.1"/>
    </source>
</evidence>
<dbReference type="Proteomes" id="UP000475862">
    <property type="component" value="Unassembled WGS sequence"/>
</dbReference>
<dbReference type="OrthoDB" id="6586959at2759"/>
<dbReference type="Gene3D" id="3.30.420.10">
    <property type="entry name" value="Ribonuclease H-like superfamily/Ribonuclease H"/>
    <property type="match status" value="1"/>
</dbReference>
<keyword evidence="6" id="KW-1185">Reference proteome</keyword>
<dbReference type="Gene3D" id="2.20.25.240">
    <property type="match status" value="1"/>
</dbReference>
<keyword evidence="2" id="KW-0863">Zinc-finger</keyword>
<proteinExistence type="predicted"/>
<keyword evidence="1" id="KW-0479">Metal-binding</keyword>
<dbReference type="GO" id="GO:0008270">
    <property type="term" value="F:zinc ion binding"/>
    <property type="evidence" value="ECO:0007669"/>
    <property type="project" value="UniProtKB-KW"/>
</dbReference>
<dbReference type="InterPro" id="IPR007588">
    <property type="entry name" value="Znf_FLYWCH"/>
</dbReference>
<evidence type="ECO:0000313" key="6">
    <source>
        <dbReference type="Proteomes" id="UP000475862"/>
    </source>
</evidence>
<dbReference type="GO" id="GO:0003676">
    <property type="term" value="F:nucleic acid binding"/>
    <property type="evidence" value="ECO:0007669"/>
    <property type="project" value="InterPro"/>
</dbReference>
<name>A0A6G0U554_APHGL</name>
<accession>A0A6G0U554</accession>
<gene>
    <name evidence="5" type="ORF">AGLY_002212</name>
</gene>
<dbReference type="InterPro" id="IPR036397">
    <property type="entry name" value="RNaseH_sf"/>
</dbReference>
<dbReference type="EMBL" id="VYZN01000008">
    <property type="protein sequence ID" value="KAE9543412.1"/>
    <property type="molecule type" value="Genomic_DNA"/>
</dbReference>
<evidence type="ECO:0000256" key="1">
    <source>
        <dbReference type="ARBA" id="ARBA00022723"/>
    </source>
</evidence>
<evidence type="ECO:0000259" key="4">
    <source>
        <dbReference type="Pfam" id="PF04500"/>
    </source>
</evidence>
<comment type="caution">
    <text evidence="5">The sequence shown here is derived from an EMBL/GenBank/DDBJ whole genome shotgun (WGS) entry which is preliminary data.</text>
</comment>
<dbReference type="AlphaFoldDB" id="A0A6G0U554"/>
<organism evidence="5 6">
    <name type="scientific">Aphis glycines</name>
    <name type="common">Soybean aphid</name>
    <dbReference type="NCBI Taxonomy" id="307491"/>
    <lineage>
        <taxon>Eukaryota</taxon>
        <taxon>Metazoa</taxon>
        <taxon>Ecdysozoa</taxon>
        <taxon>Arthropoda</taxon>
        <taxon>Hexapoda</taxon>
        <taxon>Insecta</taxon>
        <taxon>Pterygota</taxon>
        <taxon>Neoptera</taxon>
        <taxon>Paraneoptera</taxon>
        <taxon>Hemiptera</taxon>
        <taxon>Sternorrhyncha</taxon>
        <taxon>Aphidomorpha</taxon>
        <taxon>Aphidoidea</taxon>
        <taxon>Aphididae</taxon>
        <taxon>Aphidini</taxon>
        <taxon>Aphis</taxon>
        <taxon>Aphis</taxon>
    </lineage>
</organism>
<evidence type="ECO:0000256" key="2">
    <source>
        <dbReference type="ARBA" id="ARBA00022771"/>
    </source>
</evidence>
<protein>
    <recommendedName>
        <fullName evidence="4">FLYWCH-type domain-containing protein</fullName>
    </recommendedName>
</protein>